<dbReference type="Gene3D" id="1.10.1130.10">
    <property type="entry name" value="Flavocytochrome C3, Chain A"/>
    <property type="match status" value="1"/>
</dbReference>
<name>B1KMC8_SHEWM</name>
<evidence type="ECO:0000256" key="1">
    <source>
        <dbReference type="ARBA" id="ARBA00022729"/>
    </source>
</evidence>
<dbReference type="InterPro" id="IPR036280">
    <property type="entry name" value="Multihaem_cyt_sf"/>
</dbReference>
<evidence type="ECO:0000313" key="3">
    <source>
        <dbReference type="EMBL" id="ACA84541.1"/>
    </source>
</evidence>
<protein>
    <submittedName>
        <fullName evidence="3">Formate-dependent nitrite reductase</fullName>
    </submittedName>
</protein>
<dbReference type="HOGENOM" id="CLU_104606_1_0_6"/>
<dbReference type="eggNOG" id="COG3303">
    <property type="taxonomic scope" value="Bacteria"/>
</dbReference>
<dbReference type="GO" id="GO:0016491">
    <property type="term" value="F:oxidoreductase activity"/>
    <property type="evidence" value="ECO:0007669"/>
    <property type="project" value="TreeGrafter"/>
</dbReference>
<dbReference type="InterPro" id="IPR051829">
    <property type="entry name" value="Multiheme_Cytochr_ET"/>
</dbReference>
<keyword evidence="1" id="KW-0732">Signal</keyword>
<dbReference type="SUPFAM" id="SSF48695">
    <property type="entry name" value="Multiheme cytochromes"/>
    <property type="match status" value="1"/>
</dbReference>
<evidence type="ECO:0000313" key="4">
    <source>
        <dbReference type="Proteomes" id="UP000002168"/>
    </source>
</evidence>
<feature type="domain" description="Cytochrome c-type protein NrfB-like" evidence="2">
    <location>
        <begin position="64"/>
        <end position="152"/>
    </location>
</feature>
<dbReference type="InterPro" id="IPR053875">
    <property type="entry name" value="Cytochrom_c_NrfB-like_dom"/>
</dbReference>
<evidence type="ECO:0000259" key="2">
    <source>
        <dbReference type="Pfam" id="PF22678"/>
    </source>
</evidence>
<dbReference type="PANTHER" id="PTHR35038:SF5">
    <property type="entry name" value="CYTOCHROME C-TYPE PROTEIN NRFB"/>
    <property type="match status" value="1"/>
</dbReference>
<dbReference type="AlphaFoldDB" id="B1KMC8"/>
<sequence precursor="true">MSSLFKYSVFLLLSVFSLVLMLSVSTNLIAAELNINKSKECIKCHKRNGMMRGVHGNDALDIRCQDCHGEKQGHPRQASNLIGFSDSSAVKPRTQVQACLQCHDHFRLFEHDWSHAVHSDKVNCASCHQLHSTTDSMVDLLATKRSQLCSRCHSVEK</sequence>
<dbReference type="STRING" id="392500.Swoo_0240"/>
<dbReference type="KEGG" id="swd:Swoo_0240"/>
<dbReference type="Pfam" id="PF22678">
    <property type="entry name" value="Cytochrom_c_NrfB-like"/>
    <property type="match status" value="1"/>
</dbReference>
<dbReference type="EMBL" id="CP000961">
    <property type="protein sequence ID" value="ACA84541.1"/>
    <property type="molecule type" value="Genomic_DNA"/>
</dbReference>
<accession>B1KMC8</accession>
<gene>
    <name evidence="3" type="ordered locus">Swoo_0240</name>
</gene>
<proteinExistence type="predicted"/>
<keyword evidence="4" id="KW-1185">Reference proteome</keyword>
<reference evidence="3 4" key="1">
    <citation type="submission" date="2008-02" db="EMBL/GenBank/DDBJ databases">
        <title>Complete sequence of Shewanella woodyi ATCC 51908.</title>
        <authorList>
            <consortium name="US DOE Joint Genome Institute"/>
            <person name="Copeland A."/>
            <person name="Lucas S."/>
            <person name="Lapidus A."/>
            <person name="Glavina del Rio T."/>
            <person name="Dalin E."/>
            <person name="Tice H."/>
            <person name="Bruce D."/>
            <person name="Goodwin L."/>
            <person name="Pitluck S."/>
            <person name="Sims D."/>
            <person name="Brettin T."/>
            <person name="Detter J.C."/>
            <person name="Han C."/>
            <person name="Kuske C.R."/>
            <person name="Schmutz J."/>
            <person name="Larimer F."/>
            <person name="Land M."/>
            <person name="Hauser L."/>
            <person name="Kyrpides N."/>
            <person name="Lykidis A."/>
            <person name="Zhao J.-S."/>
            <person name="Richardson P."/>
        </authorList>
    </citation>
    <scope>NUCLEOTIDE SEQUENCE [LARGE SCALE GENOMIC DNA]</scope>
    <source>
        <strain evidence="4">ATCC 51908 / MS32</strain>
    </source>
</reference>
<organism evidence="3 4">
    <name type="scientific">Shewanella woodyi (strain ATCC 51908 / MS32)</name>
    <dbReference type="NCBI Taxonomy" id="392500"/>
    <lineage>
        <taxon>Bacteria</taxon>
        <taxon>Pseudomonadati</taxon>
        <taxon>Pseudomonadota</taxon>
        <taxon>Gammaproteobacteria</taxon>
        <taxon>Alteromonadales</taxon>
        <taxon>Shewanellaceae</taxon>
        <taxon>Shewanella</taxon>
    </lineage>
</organism>
<dbReference type="PANTHER" id="PTHR35038">
    <property type="entry name" value="DISSIMILATORY SULFITE REDUCTASE SIRA"/>
    <property type="match status" value="1"/>
</dbReference>
<dbReference type="Proteomes" id="UP000002168">
    <property type="component" value="Chromosome"/>
</dbReference>
<dbReference type="RefSeq" id="WP_012322890.1">
    <property type="nucleotide sequence ID" value="NC_010506.1"/>
</dbReference>